<sequence length="194" mass="23129">MEAGGRSTRRRSQTTRRHGDGVPGQAGRVVRVRHRQPHRWPKWRQQRRRQWRQRRRRQWRQRRRRQWRQRRRRLRWRRRRTRRRTRRGGGLEVPAHSMVDLTHPFAAHPPRVGGCVNGRSVPTGGGVAGRPSHRQQPGEQARAHWRRWGRPQRQRRQQRPPHAAGSRAAAPATRAVPGDASHPFPDHITVVRYI</sequence>
<comment type="caution">
    <text evidence="1">The sequence shown here is derived from an EMBL/GenBank/DDBJ whole genome shotgun (WGS) entry which is preliminary data.</text>
</comment>
<evidence type="ECO:0000313" key="2">
    <source>
        <dbReference type="Proteomes" id="UP000798662"/>
    </source>
</evidence>
<evidence type="ECO:0000313" key="1">
    <source>
        <dbReference type="EMBL" id="KAK1867052.1"/>
    </source>
</evidence>
<gene>
    <name evidence="1" type="ORF">I4F81_009562</name>
</gene>
<protein>
    <submittedName>
        <fullName evidence="1">Uncharacterized protein</fullName>
    </submittedName>
</protein>
<accession>A0ACC3CA34</accession>
<dbReference type="EMBL" id="CM020620">
    <property type="protein sequence ID" value="KAK1867052.1"/>
    <property type="molecule type" value="Genomic_DNA"/>
</dbReference>
<name>A0ACC3CA34_PYRYE</name>
<reference evidence="1" key="1">
    <citation type="submission" date="2019-11" db="EMBL/GenBank/DDBJ databases">
        <title>Nori genome reveals adaptations in red seaweeds to the harsh intertidal environment.</title>
        <authorList>
            <person name="Wang D."/>
            <person name="Mao Y."/>
        </authorList>
    </citation>
    <scope>NUCLEOTIDE SEQUENCE</scope>
    <source>
        <tissue evidence="1">Gametophyte</tissue>
    </source>
</reference>
<organism evidence="1 2">
    <name type="scientific">Pyropia yezoensis</name>
    <name type="common">Susabi-nori</name>
    <name type="synonym">Porphyra yezoensis</name>
    <dbReference type="NCBI Taxonomy" id="2788"/>
    <lineage>
        <taxon>Eukaryota</taxon>
        <taxon>Rhodophyta</taxon>
        <taxon>Bangiophyceae</taxon>
        <taxon>Bangiales</taxon>
        <taxon>Bangiaceae</taxon>
        <taxon>Pyropia</taxon>
    </lineage>
</organism>
<dbReference type="Proteomes" id="UP000798662">
    <property type="component" value="Chromosome 3"/>
</dbReference>
<proteinExistence type="predicted"/>
<keyword evidence="2" id="KW-1185">Reference proteome</keyword>